<dbReference type="Proteomes" id="UP001234178">
    <property type="component" value="Unassembled WGS sequence"/>
</dbReference>
<evidence type="ECO:0000313" key="2">
    <source>
        <dbReference type="Proteomes" id="UP001234178"/>
    </source>
</evidence>
<comment type="caution">
    <text evidence="1">The sequence shown here is derived from an EMBL/GenBank/DDBJ whole genome shotgun (WGS) entry which is preliminary data.</text>
</comment>
<keyword evidence="2" id="KW-1185">Reference proteome</keyword>
<organism evidence="1 2">
    <name type="scientific">Daphnia magna</name>
    <dbReference type="NCBI Taxonomy" id="35525"/>
    <lineage>
        <taxon>Eukaryota</taxon>
        <taxon>Metazoa</taxon>
        <taxon>Ecdysozoa</taxon>
        <taxon>Arthropoda</taxon>
        <taxon>Crustacea</taxon>
        <taxon>Branchiopoda</taxon>
        <taxon>Diplostraca</taxon>
        <taxon>Cladocera</taxon>
        <taxon>Anomopoda</taxon>
        <taxon>Daphniidae</taxon>
        <taxon>Daphnia</taxon>
    </lineage>
</organism>
<proteinExistence type="predicted"/>
<gene>
    <name evidence="1" type="ORF">OUZ56_009483</name>
</gene>
<reference evidence="1 2" key="1">
    <citation type="journal article" date="2023" name="Nucleic Acids Res.">
        <title>The hologenome of Daphnia magna reveals possible DNA methylation and microbiome-mediated evolution of the host genome.</title>
        <authorList>
            <person name="Chaturvedi A."/>
            <person name="Li X."/>
            <person name="Dhandapani V."/>
            <person name="Marshall H."/>
            <person name="Kissane S."/>
            <person name="Cuenca-Cambronero M."/>
            <person name="Asole G."/>
            <person name="Calvet F."/>
            <person name="Ruiz-Romero M."/>
            <person name="Marangio P."/>
            <person name="Guigo R."/>
            <person name="Rago D."/>
            <person name="Mirbahai L."/>
            <person name="Eastwood N."/>
            <person name="Colbourne J.K."/>
            <person name="Zhou J."/>
            <person name="Mallon E."/>
            <person name="Orsini L."/>
        </authorList>
    </citation>
    <scope>NUCLEOTIDE SEQUENCE [LARGE SCALE GENOMIC DNA]</scope>
    <source>
        <strain evidence="1">LRV0_1</strain>
    </source>
</reference>
<protein>
    <submittedName>
        <fullName evidence="1">Uncharacterized protein</fullName>
    </submittedName>
</protein>
<evidence type="ECO:0000313" key="1">
    <source>
        <dbReference type="EMBL" id="KAK4024093.1"/>
    </source>
</evidence>
<dbReference type="EMBL" id="JAOYFB010000037">
    <property type="protein sequence ID" value="KAK4024093.1"/>
    <property type="molecule type" value="Genomic_DNA"/>
</dbReference>
<name>A0ABR0AG43_9CRUS</name>
<accession>A0ABR0AG43</accession>
<sequence length="88" mass="10156">MARVHELDSTFLKRPLLESVSVYNLWGHQLGKKKNSTYPSTRRAALPAFLKRLFLGKRNWGGAVHELRRLWGIGVSIKLSINRVMHDM</sequence>